<keyword evidence="2" id="KW-0238">DNA-binding</keyword>
<dbReference type="SUPFAM" id="SSF52172">
    <property type="entry name" value="CheY-like"/>
    <property type="match status" value="1"/>
</dbReference>
<dbReference type="GO" id="GO:0006313">
    <property type="term" value="P:DNA transposition"/>
    <property type="evidence" value="ECO:0007669"/>
    <property type="project" value="InterPro"/>
</dbReference>
<dbReference type="PANTHER" id="PTHR43214">
    <property type="entry name" value="TWO-COMPONENT RESPONSE REGULATOR"/>
    <property type="match status" value="1"/>
</dbReference>
<dbReference type="InterPro" id="IPR000792">
    <property type="entry name" value="Tscrpt_reg_LuxR_C"/>
</dbReference>
<sequence>MRLIAATGQVADITCANEVVEHLRTAAAIADKGHDSDTIAATIHAAGAKVVILPRSNRATKRRYSRVLYRTRNFVERFFNRIKHFRRDATRYGKLAGDYPAFASRACALGRLLRMWPEPGLSEGALCAKYSFSGEKTMEDQKIQVVLADDHPFVITGLLEALARYRNVKVISTADSSTALIEILDAHECDVLVTDYVMPGGTHGDGVGLIRFLRERFPTTRIVLLSVVNEPAVVRSLLALGVRCMLSKADPSHHLIAAIHGAFANDQYFSPRMAAIVNQIEMDRPAPRNGGLTAREWEVVRLYVAGHGITEISKMFARSKQTISAQKASAMRKLGIESDVDLIRWMFGVEMESAVSSEGGVIRARLD</sequence>
<dbReference type="InterPro" id="IPR011006">
    <property type="entry name" value="CheY-like_superfamily"/>
</dbReference>
<dbReference type="CDD" id="cd17535">
    <property type="entry name" value="REC_NarL-like"/>
    <property type="match status" value="1"/>
</dbReference>
<accession>A0AAW3N9U8</accession>
<evidence type="ECO:0000256" key="3">
    <source>
        <dbReference type="PROSITE-ProRule" id="PRU00169"/>
    </source>
</evidence>
<organism evidence="6 7">
    <name type="scientific">Burkholderia ubonensis</name>
    <dbReference type="NCBI Taxonomy" id="101571"/>
    <lineage>
        <taxon>Bacteria</taxon>
        <taxon>Pseudomonadati</taxon>
        <taxon>Pseudomonadota</taxon>
        <taxon>Betaproteobacteria</taxon>
        <taxon>Burkholderiales</taxon>
        <taxon>Burkholderiaceae</taxon>
        <taxon>Burkholderia</taxon>
        <taxon>Burkholderia cepacia complex</taxon>
    </lineage>
</organism>
<feature type="domain" description="HTH luxR-type" evidence="4">
    <location>
        <begin position="285"/>
        <end position="350"/>
    </location>
</feature>
<evidence type="ECO:0000259" key="4">
    <source>
        <dbReference type="PROSITE" id="PS50043"/>
    </source>
</evidence>
<dbReference type="GO" id="GO:0003677">
    <property type="term" value="F:DNA binding"/>
    <property type="evidence" value="ECO:0007669"/>
    <property type="project" value="UniProtKB-KW"/>
</dbReference>
<evidence type="ECO:0000313" key="7">
    <source>
        <dbReference type="Proteomes" id="UP000056732"/>
    </source>
</evidence>
<dbReference type="GO" id="GO:0006355">
    <property type="term" value="P:regulation of DNA-templated transcription"/>
    <property type="evidence" value="ECO:0007669"/>
    <property type="project" value="InterPro"/>
</dbReference>
<dbReference type="PROSITE" id="PS50110">
    <property type="entry name" value="RESPONSE_REGULATORY"/>
    <property type="match status" value="1"/>
</dbReference>
<evidence type="ECO:0000259" key="5">
    <source>
        <dbReference type="PROSITE" id="PS50110"/>
    </source>
</evidence>
<feature type="modified residue" description="4-aspartylphosphate" evidence="3">
    <location>
        <position position="195"/>
    </location>
</feature>
<dbReference type="Proteomes" id="UP000056732">
    <property type="component" value="Unassembled WGS sequence"/>
</dbReference>
<dbReference type="GO" id="GO:0004803">
    <property type="term" value="F:transposase activity"/>
    <property type="evidence" value="ECO:0007669"/>
    <property type="project" value="InterPro"/>
</dbReference>
<reference evidence="6 7" key="1">
    <citation type="submission" date="2015-11" db="EMBL/GenBank/DDBJ databases">
        <title>Expanding the genomic diversity of Burkholderia species for the development of highly accurate diagnostics.</title>
        <authorList>
            <person name="Sahl J."/>
            <person name="Keim P."/>
            <person name="Wagner D."/>
        </authorList>
    </citation>
    <scope>NUCLEOTIDE SEQUENCE [LARGE SCALE GENOMIC DNA]</scope>
    <source>
        <strain evidence="6 7">MSMB1137WGS</strain>
    </source>
</reference>
<dbReference type="InterPro" id="IPR002559">
    <property type="entry name" value="Transposase_11"/>
</dbReference>
<gene>
    <name evidence="6" type="ORF">WK53_12175</name>
</gene>
<dbReference type="InterPro" id="IPR016032">
    <property type="entry name" value="Sig_transdc_resp-reg_C-effctor"/>
</dbReference>
<comment type="caution">
    <text evidence="6">The sequence shown here is derived from an EMBL/GenBank/DDBJ whole genome shotgun (WGS) entry which is preliminary data.</text>
</comment>
<dbReference type="SMART" id="SM00448">
    <property type="entry name" value="REC"/>
    <property type="match status" value="1"/>
</dbReference>
<protein>
    <recommendedName>
        <fullName evidence="8">LuxR family transcriptional regulator</fullName>
    </recommendedName>
</protein>
<feature type="domain" description="Response regulatory" evidence="5">
    <location>
        <begin position="144"/>
        <end position="263"/>
    </location>
</feature>
<dbReference type="CDD" id="cd06170">
    <property type="entry name" value="LuxR_C_like"/>
    <property type="match status" value="1"/>
</dbReference>
<dbReference type="GO" id="GO:0000160">
    <property type="term" value="P:phosphorelay signal transduction system"/>
    <property type="evidence" value="ECO:0007669"/>
    <property type="project" value="InterPro"/>
</dbReference>
<evidence type="ECO:0008006" key="8">
    <source>
        <dbReference type="Google" id="ProtNLM"/>
    </source>
</evidence>
<evidence type="ECO:0000256" key="2">
    <source>
        <dbReference type="ARBA" id="ARBA00023125"/>
    </source>
</evidence>
<dbReference type="Pfam" id="PF00196">
    <property type="entry name" value="GerE"/>
    <property type="match status" value="1"/>
</dbReference>
<dbReference type="InterPro" id="IPR001789">
    <property type="entry name" value="Sig_transdc_resp-reg_receiver"/>
</dbReference>
<dbReference type="InterPro" id="IPR036388">
    <property type="entry name" value="WH-like_DNA-bd_sf"/>
</dbReference>
<proteinExistence type="predicted"/>
<dbReference type="AlphaFoldDB" id="A0AAW3N9U8"/>
<keyword evidence="1 3" id="KW-0597">Phosphoprotein</keyword>
<dbReference type="Pfam" id="PF00072">
    <property type="entry name" value="Response_reg"/>
    <property type="match status" value="1"/>
</dbReference>
<dbReference type="Gene3D" id="1.10.10.10">
    <property type="entry name" value="Winged helix-like DNA-binding domain superfamily/Winged helix DNA-binding domain"/>
    <property type="match status" value="1"/>
</dbReference>
<dbReference type="SUPFAM" id="SSF46894">
    <property type="entry name" value="C-terminal effector domain of the bipartite response regulators"/>
    <property type="match status" value="1"/>
</dbReference>
<dbReference type="Gene3D" id="3.40.50.2300">
    <property type="match status" value="1"/>
</dbReference>
<name>A0AAW3N9U8_9BURK</name>
<dbReference type="EMBL" id="LPDO01000101">
    <property type="protein sequence ID" value="KVT49593.1"/>
    <property type="molecule type" value="Genomic_DNA"/>
</dbReference>
<evidence type="ECO:0000313" key="6">
    <source>
        <dbReference type="EMBL" id="KVT49593.1"/>
    </source>
</evidence>
<dbReference type="SMART" id="SM00421">
    <property type="entry name" value="HTH_LUXR"/>
    <property type="match status" value="1"/>
</dbReference>
<dbReference type="InterPro" id="IPR039420">
    <property type="entry name" value="WalR-like"/>
</dbReference>
<dbReference type="PROSITE" id="PS50043">
    <property type="entry name" value="HTH_LUXR_2"/>
    <property type="match status" value="1"/>
</dbReference>
<evidence type="ECO:0000256" key="1">
    <source>
        <dbReference type="ARBA" id="ARBA00022553"/>
    </source>
</evidence>
<dbReference type="Pfam" id="PF01609">
    <property type="entry name" value="DDE_Tnp_1"/>
    <property type="match status" value="1"/>
</dbReference>
<dbReference type="PANTHER" id="PTHR43214:SF17">
    <property type="entry name" value="TRANSCRIPTIONAL REGULATORY PROTEIN RCSB"/>
    <property type="match status" value="1"/>
</dbReference>
<dbReference type="InterPro" id="IPR058245">
    <property type="entry name" value="NreC/VraR/RcsB-like_REC"/>
</dbReference>